<keyword evidence="13 19" id="KW-0342">GTP-binding</keyword>
<keyword evidence="8 19" id="KW-0479">Metal-binding</keyword>
<comment type="cofactor">
    <cofactor evidence="19">
        <name>Zn(2+)</name>
        <dbReference type="ChEBI" id="CHEBI:29105"/>
    </cofactor>
    <text evidence="19">Binds 1 zinc ion per subunit.</text>
</comment>
<evidence type="ECO:0000256" key="17">
    <source>
        <dbReference type="ARBA" id="ARBA00043932"/>
    </source>
</evidence>
<sequence>MENEKEKNNFKFNTIEEAIEDIKQGKMVILCDDEDRENEGDLTMAAEKVTPEAINFMAKYGRGLICLPMTPERCEELQLHPMVTENTSHFNTAFTVSIEAKRNVTTGISAADRATTILTAINPNTKSHDLVKPGHVFPLRAAKGGVLVRTGQTEGAVDLAKSAGLYPAGVICEIMNDDGTMARVPELMKFAAKHGLKIITIKDLINYRLRHESLIKREAQTILPTNYGEFTSIAYKSLIDNQTHIALVKGKVDDGSEILVRVHSMCLTGDVFGSKRCDCGEQLHHAMSIIEKEEKGVILYLHQEGRGIGLSNKIKAYELQDKGMDTVEANEHLGFKPDLREYGIGAQILVDLGLKKIRLMTNNPRKIIGIHGYGLEVVERVPIEIIPMESNLKYLKTKQKKLGHFFNKI</sequence>
<accession>A0A1F7RNL5</accession>
<dbReference type="GO" id="GO:0009231">
    <property type="term" value="P:riboflavin biosynthetic process"/>
    <property type="evidence" value="ECO:0007669"/>
    <property type="project" value="UniProtKB-UniRule"/>
</dbReference>
<dbReference type="HAMAP" id="MF_01283">
    <property type="entry name" value="RibBA"/>
    <property type="match status" value="1"/>
</dbReference>
<feature type="binding site" evidence="19">
    <location>
        <position position="361"/>
    </location>
    <ligand>
        <name>GTP</name>
        <dbReference type="ChEBI" id="CHEBI:37565"/>
    </ligand>
</feature>
<dbReference type="Pfam" id="PF00925">
    <property type="entry name" value="GTP_cyclohydro2"/>
    <property type="match status" value="1"/>
</dbReference>
<comment type="similarity">
    <text evidence="19">In the C-terminal section; belongs to the GTP cyclohydrolase II family.</text>
</comment>
<feature type="active site" description="Proton acceptor; for GTP cyclohydrolase activity" evidence="19">
    <location>
        <position position="338"/>
    </location>
</feature>
<feature type="binding site" evidence="19">
    <location>
        <begin position="36"/>
        <end position="37"/>
    </location>
    <ligand>
        <name>D-ribulose 5-phosphate</name>
        <dbReference type="ChEBI" id="CHEBI:58121"/>
    </ligand>
</feature>
<keyword evidence="9 19" id="KW-0547">Nucleotide-binding</keyword>
<evidence type="ECO:0000256" key="4">
    <source>
        <dbReference type="ARBA" id="ARBA00004853"/>
    </source>
</evidence>
<feature type="binding site" evidence="19">
    <location>
        <begin position="261"/>
        <end position="265"/>
    </location>
    <ligand>
        <name>GTP</name>
        <dbReference type="ChEBI" id="CHEBI:37565"/>
    </ligand>
</feature>
<reference evidence="21 22" key="1">
    <citation type="journal article" date="2016" name="Nat. Commun.">
        <title>Thousands of microbial genomes shed light on interconnected biogeochemical processes in an aquifer system.</title>
        <authorList>
            <person name="Anantharaman K."/>
            <person name="Brown C.T."/>
            <person name="Hug L.A."/>
            <person name="Sharon I."/>
            <person name="Castelle C.J."/>
            <person name="Probst A.J."/>
            <person name="Thomas B.C."/>
            <person name="Singh A."/>
            <person name="Wilkins M.J."/>
            <person name="Karaoz U."/>
            <person name="Brodie E.L."/>
            <person name="Williams K.H."/>
            <person name="Hubbard S.S."/>
            <person name="Banfield J.F."/>
        </authorList>
    </citation>
    <scope>NUCLEOTIDE SEQUENCE [LARGE SCALE GENOMIC DNA]</scope>
</reference>
<comment type="catalytic activity">
    <reaction evidence="1 19">
        <text>D-ribulose 5-phosphate = (2S)-2-hydroxy-3-oxobutyl phosphate + formate + H(+)</text>
        <dbReference type="Rhea" id="RHEA:18457"/>
        <dbReference type="ChEBI" id="CHEBI:15378"/>
        <dbReference type="ChEBI" id="CHEBI:15740"/>
        <dbReference type="ChEBI" id="CHEBI:58121"/>
        <dbReference type="ChEBI" id="CHEBI:58830"/>
        <dbReference type="EC" id="4.1.99.12"/>
    </reaction>
</comment>
<comment type="caution">
    <text evidence="21">The sequence shown here is derived from an EMBL/GenBank/DDBJ whole genome shotgun (WGS) entry which is preliminary data.</text>
</comment>
<evidence type="ECO:0000313" key="21">
    <source>
        <dbReference type="EMBL" id="OGL43051.1"/>
    </source>
</evidence>
<feature type="binding site" evidence="19">
    <location>
        <position position="37"/>
    </location>
    <ligand>
        <name>Mg(2+)</name>
        <dbReference type="ChEBI" id="CHEBI:18420"/>
        <label>2</label>
    </ligand>
</feature>
<evidence type="ECO:0000256" key="18">
    <source>
        <dbReference type="ARBA" id="ARBA00049295"/>
    </source>
</evidence>
<evidence type="ECO:0000256" key="3">
    <source>
        <dbReference type="ARBA" id="ARBA00002284"/>
    </source>
</evidence>
<dbReference type="CDD" id="cd00641">
    <property type="entry name" value="GTP_cyclohydro2"/>
    <property type="match status" value="1"/>
</dbReference>
<dbReference type="GO" id="GO:0008686">
    <property type="term" value="F:3,4-dihydroxy-2-butanone-4-phosphate synthase activity"/>
    <property type="evidence" value="ECO:0007669"/>
    <property type="project" value="UniProtKB-UniRule"/>
</dbReference>
<evidence type="ECO:0000256" key="15">
    <source>
        <dbReference type="ARBA" id="ARBA00023239"/>
    </source>
</evidence>
<evidence type="ECO:0000256" key="2">
    <source>
        <dbReference type="ARBA" id="ARBA00001936"/>
    </source>
</evidence>
<evidence type="ECO:0000256" key="10">
    <source>
        <dbReference type="ARBA" id="ARBA00022801"/>
    </source>
</evidence>
<protein>
    <recommendedName>
        <fullName evidence="19">Riboflavin biosynthesis protein RibBA</fullName>
    </recommendedName>
    <domain>
        <recommendedName>
            <fullName evidence="19">3,4-dihydroxy-2-butanone 4-phosphate synthase</fullName>
            <shortName evidence="19">DHBP synthase</shortName>
            <ecNumber evidence="19">4.1.99.12</ecNumber>
        </recommendedName>
    </domain>
    <domain>
        <recommendedName>
            <fullName evidence="19">GTP cyclohydrolase-2</fullName>
            <ecNumber evidence="19">3.5.4.25</ecNumber>
        </recommendedName>
        <alternativeName>
            <fullName evidence="19">GTP cyclohydrolase II</fullName>
        </alternativeName>
    </domain>
</protein>
<comment type="catalytic activity">
    <reaction evidence="18 19">
        <text>GTP + 4 H2O = 2,5-diamino-6-hydroxy-4-(5-phosphoribosylamino)-pyrimidine + formate + 2 phosphate + 3 H(+)</text>
        <dbReference type="Rhea" id="RHEA:23704"/>
        <dbReference type="ChEBI" id="CHEBI:15377"/>
        <dbReference type="ChEBI" id="CHEBI:15378"/>
        <dbReference type="ChEBI" id="CHEBI:15740"/>
        <dbReference type="ChEBI" id="CHEBI:37565"/>
        <dbReference type="ChEBI" id="CHEBI:43474"/>
        <dbReference type="ChEBI" id="CHEBI:58614"/>
        <dbReference type="EC" id="3.5.4.25"/>
    </reaction>
</comment>
<organism evidence="21 22">
    <name type="scientific">Candidatus Schekmanbacteria bacterium GWA2_38_11</name>
    <dbReference type="NCBI Taxonomy" id="1817876"/>
    <lineage>
        <taxon>Bacteria</taxon>
        <taxon>Candidatus Schekmaniibacteriota</taxon>
    </lineage>
</organism>
<dbReference type="NCBIfam" id="NF001591">
    <property type="entry name" value="PRK00393.1"/>
    <property type="match status" value="1"/>
</dbReference>
<feature type="binding site" evidence="19">
    <location>
        <position position="326"/>
    </location>
    <ligand>
        <name>GTP</name>
        <dbReference type="ChEBI" id="CHEBI:37565"/>
    </ligand>
</feature>
<evidence type="ECO:0000256" key="16">
    <source>
        <dbReference type="ARBA" id="ARBA00023268"/>
    </source>
</evidence>
<comment type="caution">
    <text evidence="19">Lacks conserved residue(s) required for the propagation of feature annotation.</text>
</comment>
<dbReference type="GO" id="GO:0005829">
    <property type="term" value="C:cytosol"/>
    <property type="evidence" value="ECO:0007669"/>
    <property type="project" value="TreeGrafter"/>
</dbReference>
<dbReference type="Proteomes" id="UP000178526">
    <property type="component" value="Unassembled WGS sequence"/>
</dbReference>
<evidence type="ECO:0000256" key="14">
    <source>
        <dbReference type="ARBA" id="ARBA00023211"/>
    </source>
</evidence>
<feature type="binding site" evidence="19">
    <location>
        <position position="173"/>
    </location>
    <ligand>
        <name>D-ribulose 5-phosphate</name>
        <dbReference type="ChEBI" id="CHEBI:58121"/>
    </ligand>
</feature>
<feature type="region of interest" description="DHBP synthase" evidence="19">
    <location>
        <begin position="1"/>
        <end position="210"/>
    </location>
</feature>
<dbReference type="PANTHER" id="PTHR21327">
    <property type="entry name" value="GTP CYCLOHYDROLASE II-RELATED"/>
    <property type="match status" value="1"/>
</dbReference>
<dbReference type="InterPro" id="IPR017945">
    <property type="entry name" value="DHBP_synth_RibB-like_a/b_dom"/>
</dbReference>
<evidence type="ECO:0000256" key="12">
    <source>
        <dbReference type="ARBA" id="ARBA00022842"/>
    </source>
</evidence>
<keyword evidence="11 19" id="KW-0862">Zinc</keyword>
<comment type="cofactor">
    <cofactor evidence="2">
        <name>Mn(2+)</name>
        <dbReference type="ChEBI" id="CHEBI:29035"/>
    </cofactor>
</comment>
<feature type="region of interest" description="GTP cyclohydrolase II" evidence="19">
    <location>
        <begin position="211"/>
        <end position="409"/>
    </location>
</feature>
<comment type="pathway">
    <text evidence="5 19">Cofactor biosynthesis; riboflavin biosynthesis; 2-hydroxy-3-oxobutyl phosphate from D-ribulose 5-phosphate: step 1/1.</text>
</comment>
<feature type="active site" description="Nucleophile; for GTP cyclohydrolase activity" evidence="19">
    <location>
        <position position="340"/>
    </location>
</feature>
<comment type="function">
    <text evidence="17 19">Catalyzes the conversion of GTP to 2,5-diamino-6-ribosylamino-4(3H)-pyrimidinone 5'-phosphate (DARP), formate and pyrophosphate.</text>
</comment>
<keyword evidence="12 19" id="KW-0460">Magnesium</keyword>
<proteinExistence type="inferred from homology"/>
<dbReference type="InterPro" id="IPR036144">
    <property type="entry name" value="RibA-like_sf"/>
</dbReference>
<dbReference type="HAMAP" id="MF_00179">
    <property type="entry name" value="RibA"/>
    <property type="match status" value="1"/>
</dbReference>
<dbReference type="GO" id="GO:0003935">
    <property type="term" value="F:GTP cyclohydrolase II activity"/>
    <property type="evidence" value="ECO:0007669"/>
    <property type="project" value="UniProtKB-UniRule"/>
</dbReference>
<dbReference type="NCBIfam" id="TIGR00505">
    <property type="entry name" value="ribA"/>
    <property type="match status" value="1"/>
</dbReference>
<evidence type="ECO:0000256" key="8">
    <source>
        <dbReference type="ARBA" id="ARBA00022723"/>
    </source>
</evidence>
<name>A0A1F7RNL5_9BACT</name>
<feature type="binding site" evidence="19">
    <location>
        <position position="277"/>
    </location>
    <ligand>
        <name>Zn(2+)</name>
        <dbReference type="ChEBI" id="CHEBI:29105"/>
        <note>catalytic</note>
    </ligand>
</feature>
<dbReference type="NCBIfam" id="NF006803">
    <property type="entry name" value="PRK09311.1"/>
    <property type="match status" value="1"/>
</dbReference>
<dbReference type="InterPro" id="IPR032677">
    <property type="entry name" value="GTP_cyclohydro_II"/>
</dbReference>
<evidence type="ECO:0000256" key="19">
    <source>
        <dbReference type="HAMAP-Rule" id="MF_01283"/>
    </source>
</evidence>
<evidence type="ECO:0000256" key="5">
    <source>
        <dbReference type="ARBA" id="ARBA00004904"/>
    </source>
</evidence>
<feature type="binding site" evidence="19">
    <location>
        <position position="41"/>
    </location>
    <ligand>
        <name>D-ribulose 5-phosphate</name>
        <dbReference type="ChEBI" id="CHEBI:58121"/>
    </ligand>
</feature>
<comment type="cofactor">
    <cofactor evidence="19">
        <name>Mg(2+)</name>
        <dbReference type="ChEBI" id="CHEBI:18420"/>
    </cofactor>
    <cofactor evidence="19">
        <name>Mn(2+)</name>
        <dbReference type="ChEBI" id="CHEBI:29035"/>
    </cofactor>
    <text evidence="19">Binds 2 divalent metal cations per subunit. Magnesium or manganese.</text>
</comment>
<keyword evidence="10 19" id="KW-0378">Hydrolase</keyword>
<gene>
    <name evidence="19" type="primary">ribBA</name>
    <name evidence="21" type="ORF">A2042_03795</name>
</gene>
<dbReference type="GO" id="GO:0030145">
    <property type="term" value="F:manganese ion binding"/>
    <property type="evidence" value="ECO:0007669"/>
    <property type="project" value="UniProtKB-UniRule"/>
</dbReference>
<evidence type="ECO:0000256" key="7">
    <source>
        <dbReference type="ARBA" id="ARBA00022619"/>
    </source>
</evidence>
<dbReference type="FunFam" id="3.40.50.10990:FF:000001">
    <property type="entry name" value="Riboflavin biosynthesis protein RibBA"/>
    <property type="match status" value="1"/>
</dbReference>
<dbReference type="Gene3D" id="3.40.50.10990">
    <property type="entry name" value="GTP cyclohydrolase II"/>
    <property type="match status" value="1"/>
</dbReference>
<feature type="binding site" evidence="19">
    <location>
        <position position="282"/>
    </location>
    <ligand>
        <name>GTP</name>
        <dbReference type="ChEBI" id="CHEBI:37565"/>
    </ligand>
</feature>
<keyword evidence="14 19" id="KW-0464">Manganese</keyword>
<dbReference type="GO" id="GO:0000287">
    <property type="term" value="F:magnesium ion binding"/>
    <property type="evidence" value="ECO:0007669"/>
    <property type="project" value="UniProtKB-UniRule"/>
</dbReference>
<dbReference type="Pfam" id="PF00926">
    <property type="entry name" value="DHBP_synthase"/>
    <property type="match status" value="1"/>
</dbReference>
<evidence type="ECO:0000313" key="22">
    <source>
        <dbReference type="Proteomes" id="UP000178526"/>
    </source>
</evidence>
<dbReference type="UniPathway" id="UPA00275">
    <property type="reaction ID" value="UER00399"/>
</dbReference>
<dbReference type="InterPro" id="IPR016299">
    <property type="entry name" value="Riboflavin_synth_RibBA"/>
</dbReference>
<comment type="pathway">
    <text evidence="4 19">Cofactor biosynthesis; riboflavin biosynthesis; 5-amino-6-(D-ribitylamino)uracil from GTP: step 1/4.</text>
</comment>
<keyword evidence="15 19" id="KW-0456">Lyase</keyword>
<feature type="binding site" evidence="19">
    <location>
        <begin position="304"/>
        <end position="306"/>
    </location>
    <ligand>
        <name>GTP</name>
        <dbReference type="ChEBI" id="CHEBI:37565"/>
    </ligand>
</feature>
<dbReference type="HAMAP" id="MF_00180">
    <property type="entry name" value="RibB"/>
    <property type="match status" value="1"/>
</dbReference>
<dbReference type="NCBIfam" id="TIGR00506">
    <property type="entry name" value="ribB"/>
    <property type="match status" value="1"/>
</dbReference>
<evidence type="ECO:0000256" key="6">
    <source>
        <dbReference type="ARBA" id="ARBA00005520"/>
    </source>
</evidence>
<dbReference type="FunFam" id="3.90.870.10:FF:000001">
    <property type="entry name" value="Riboflavin biosynthesis protein RibBA"/>
    <property type="match status" value="1"/>
</dbReference>
<evidence type="ECO:0000256" key="9">
    <source>
        <dbReference type="ARBA" id="ARBA00022741"/>
    </source>
</evidence>
<keyword evidence="7 19" id="KW-0686">Riboflavin biosynthesis</keyword>
<feature type="site" description="Essential for DHBP synthase activity" evidence="19">
    <location>
        <position position="173"/>
    </location>
</feature>
<evidence type="ECO:0000256" key="13">
    <source>
        <dbReference type="ARBA" id="ARBA00023134"/>
    </source>
</evidence>
<dbReference type="EC" id="3.5.4.25" evidence="19"/>
<feature type="binding site" evidence="19">
    <location>
        <position position="266"/>
    </location>
    <ligand>
        <name>Zn(2+)</name>
        <dbReference type="ChEBI" id="CHEBI:29105"/>
        <note>catalytic</note>
    </ligand>
</feature>
<evidence type="ECO:0000259" key="20">
    <source>
        <dbReference type="Pfam" id="PF00925"/>
    </source>
</evidence>
<dbReference type="EMBL" id="MGDB01000014">
    <property type="protein sequence ID" value="OGL43051.1"/>
    <property type="molecule type" value="Genomic_DNA"/>
</dbReference>
<feature type="binding site" evidence="19">
    <location>
        <position position="366"/>
    </location>
    <ligand>
        <name>GTP</name>
        <dbReference type="ChEBI" id="CHEBI:37565"/>
    </ligand>
</feature>
<comment type="function">
    <text evidence="3 19">Catalyzes the conversion of D-ribulose 5-phosphate to formate and 3,4-dihydroxy-2-butanone 4-phosphate.</text>
</comment>
<dbReference type="PANTHER" id="PTHR21327:SF18">
    <property type="entry name" value="3,4-DIHYDROXY-2-BUTANONE 4-PHOSPHATE SYNTHASE"/>
    <property type="match status" value="1"/>
</dbReference>
<dbReference type="InterPro" id="IPR000926">
    <property type="entry name" value="RibA"/>
</dbReference>
<dbReference type="Gene3D" id="3.90.870.10">
    <property type="entry name" value="DHBP synthase"/>
    <property type="match status" value="1"/>
</dbReference>
<dbReference type="EC" id="4.1.99.12" evidence="19"/>
<dbReference type="AlphaFoldDB" id="A0A1F7RNL5"/>
<dbReference type="PIRSF" id="PIRSF001259">
    <property type="entry name" value="RibA"/>
    <property type="match status" value="1"/>
</dbReference>
<keyword evidence="16 19" id="KW-0511">Multifunctional enzyme</keyword>
<evidence type="ECO:0000256" key="1">
    <source>
        <dbReference type="ARBA" id="ARBA00000141"/>
    </source>
</evidence>
<feature type="binding site" evidence="19">
    <location>
        <position position="37"/>
    </location>
    <ligand>
        <name>Mg(2+)</name>
        <dbReference type="ChEBI" id="CHEBI:18420"/>
        <label>1</label>
    </ligand>
</feature>
<feature type="domain" description="GTP cyclohydrolase II" evidence="20">
    <location>
        <begin position="217"/>
        <end position="382"/>
    </location>
</feature>
<evidence type="ECO:0000256" key="11">
    <source>
        <dbReference type="ARBA" id="ARBA00022833"/>
    </source>
</evidence>
<dbReference type="InterPro" id="IPR000422">
    <property type="entry name" value="DHBP_synthase_RibB"/>
</dbReference>
<feature type="binding site" evidence="19">
    <location>
        <position position="279"/>
    </location>
    <ligand>
        <name>Zn(2+)</name>
        <dbReference type="ChEBI" id="CHEBI:29105"/>
        <note>catalytic</note>
    </ligand>
</feature>
<dbReference type="SUPFAM" id="SSF142695">
    <property type="entry name" value="RibA-like"/>
    <property type="match status" value="1"/>
</dbReference>
<comment type="similarity">
    <text evidence="6 19">In the N-terminal section; belongs to the DHBP synthase family.</text>
</comment>
<dbReference type="GO" id="GO:0005525">
    <property type="term" value="F:GTP binding"/>
    <property type="evidence" value="ECO:0007669"/>
    <property type="project" value="UniProtKB-KW"/>
</dbReference>
<feature type="site" description="Essential for DHBP synthase activity" evidence="19">
    <location>
        <position position="135"/>
    </location>
</feature>
<dbReference type="SUPFAM" id="SSF55821">
    <property type="entry name" value="YrdC/RibB"/>
    <property type="match status" value="1"/>
</dbReference>
<dbReference type="GO" id="GO:0008270">
    <property type="term" value="F:zinc ion binding"/>
    <property type="evidence" value="ECO:0007669"/>
    <property type="project" value="UniProtKB-UniRule"/>
</dbReference>